<evidence type="ECO:0000256" key="1">
    <source>
        <dbReference type="ARBA" id="ARBA00005278"/>
    </source>
</evidence>
<gene>
    <name evidence="4" type="ORF">QOZ93_001339</name>
</gene>
<dbReference type="InterPro" id="IPR004995">
    <property type="entry name" value="Spore_Ger"/>
</dbReference>
<reference evidence="4 5" key="1">
    <citation type="submission" date="2023-07" db="EMBL/GenBank/DDBJ databases">
        <title>Genomic Encyclopedia of Type Strains, Phase IV (KMG-IV): sequencing the most valuable type-strain genomes for metagenomic binning, comparative biology and taxonomic classification.</title>
        <authorList>
            <person name="Goeker M."/>
        </authorList>
    </citation>
    <scope>NUCLEOTIDE SEQUENCE [LARGE SCALE GENOMIC DNA]</scope>
    <source>
        <strain evidence="4 5">DSM 1400</strain>
    </source>
</reference>
<dbReference type="RefSeq" id="WP_307355600.1">
    <property type="nucleotide sequence ID" value="NZ_BAAACJ010000033.1"/>
</dbReference>
<keyword evidence="2 3" id="KW-0472">Membrane</keyword>
<dbReference type="PANTHER" id="PTHR22550">
    <property type="entry name" value="SPORE GERMINATION PROTEIN"/>
    <property type="match status" value="1"/>
</dbReference>
<evidence type="ECO:0000256" key="3">
    <source>
        <dbReference type="SAM" id="Phobius"/>
    </source>
</evidence>
<name>A0ABU0JR74_HATLI</name>
<feature type="transmembrane region" description="Helical" evidence="3">
    <location>
        <begin position="424"/>
        <end position="443"/>
    </location>
</feature>
<keyword evidence="5" id="KW-1185">Reference proteome</keyword>
<protein>
    <submittedName>
        <fullName evidence="4">Spore germination protein KA</fullName>
    </submittedName>
</protein>
<keyword evidence="3" id="KW-1133">Transmembrane helix</keyword>
<feature type="transmembrane region" description="Helical" evidence="3">
    <location>
        <begin position="347"/>
        <end position="364"/>
    </location>
</feature>
<sequence length="510" mass="57924">MGKEEKSLRNVVTNENLKYYTLKKSLQQNIDLFKNIIFFNDDSIVYRVFKNRTTGLKFCLIFVEGMTDKKIVNENIIFELISNTFTACEEDVLKYIQEEVVIVDETKISCDTEQIVSSILYGSTLLIVEGLDKGLILNTLGWKTRAIDEPQSETILSGPREGFNESISINISLIRRRINSPSLKFEFSEIGVRTKTKICIAYMEDIVQPKILQEVRNRLSQLDIEGIFSANSLKEFIKDDVLSPFKTVGTTERPDVVASKMLQGRIAILGDGSPVVLTVPYLFVEHFQIDEDYYENFTYASVNRIIRIIAFILTISASAIYIAFTTFHKELIPTKLAMSIYASRQGVPLPAALETFVMLIMFEIIREAGIRLPKHIGSAVSIVGALVLGDAAVNAKFVSSPVVIVTAITGISELVLYEMRACVIIIRIIFLIFASFFGIYGVIFSTMGLFIHLMATKSFGIPYMLKFIDLNNENIRDSAIRSPWNILKYRTKFICKDRIRIKNYKKRRNK</sequence>
<dbReference type="InterPro" id="IPR050768">
    <property type="entry name" value="UPF0353/GerABKA_families"/>
</dbReference>
<feature type="transmembrane region" description="Helical" evidence="3">
    <location>
        <begin position="305"/>
        <end position="327"/>
    </location>
</feature>
<proteinExistence type="inferred from homology"/>
<feature type="transmembrane region" description="Helical" evidence="3">
    <location>
        <begin position="376"/>
        <end position="393"/>
    </location>
</feature>
<dbReference type="Pfam" id="PF03323">
    <property type="entry name" value="GerA"/>
    <property type="match status" value="1"/>
</dbReference>
<dbReference type="Proteomes" id="UP001224418">
    <property type="component" value="Unassembled WGS sequence"/>
</dbReference>
<evidence type="ECO:0000313" key="4">
    <source>
        <dbReference type="EMBL" id="MDQ0479598.1"/>
    </source>
</evidence>
<comment type="similarity">
    <text evidence="1">Belongs to the GerABKA family.</text>
</comment>
<evidence type="ECO:0000256" key="2">
    <source>
        <dbReference type="ARBA" id="ARBA00023136"/>
    </source>
</evidence>
<comment type="caution">
    <text evidence="4">The sequence shown here is derived from an EMBL/GenBank/DDBJ whole genome shotgun (WGS) entry which is preliminary data.</text>
</comment>
<feature type="transmembrane region" description="Helical" evidence="3">
    <location>
        <begin position="399"/>
        <end position="417"/>
    </location>
</feature>
<accession>A0ABU0JR74</accession>
<organism evidence="4 5">
    <name type="scientific">Hathewaya limosa</name>
    <name type="common">Clostridium limosum</name>
    <dbReference type="NCBI Taxonomy" id="1536"/>
    <lineage>
        <taxon>Bacteria</taxon>
        <taxon>Bacillati</taxon>
        <taxon>Bacillota</taxon>
        <taxon>Clostridia</taxon>
        <taxon>Eubacteriales</taxon>
        <taxon>Clostridiaceae</taxon>
        <taxon>Hathewaya</taxon>
    </lineage>
</organism>
<keyword evidence="3" id="KW-0812">Transmembrane</keyword>
<evidence type="ECO:0000313" key="5">
    <source>
        <dbReference type="Proteomes" id="UP001224418"/>
    </source>
</evidence>
<dbReference type="PANTHER" id="PTHR22550:SF5">
    <property type="entry name" value="LEUCINE ZIPPER PROTEIN 4"/>
    <property type="match status" value="1"/>
</dbReference>
<dbReference type="PIRSF" id="PIRSF005690">
    <property type="entry name" value="GerBA"/>
    <property type="match status" value="1"/>
</dbReference>
<dbReference type="EMBL" id="JAUSWN010000009">
    <property type="protein sequence ID" value="MDQ0479598.1"/>
    <property type="molecule type" value="Genomic_DNA"/>
</dbReference>